<proteinExistence type="predicted"/>
<feature type="region of interest" description="Disordered" evidence="2">
    <location>
        <begin position="429"/>
        <end position="469"/>
    </location>
</feature>
<name>A0A699HF95_TANCI</name>
<accession>A0A699HF95</accession>
<feature type="compositionally biased region" description="Polar residues" evidence="2">
    <location>
        <begin position="429"/>
        <end position="450"/>
    </location>
</feature>
<gene>
    <name evidence="3" type="ORF">Tci_369598</name>
</gene>
<feature type="compositionally biased region" description="Polar residues" evidence="2">
    <location>
        <begin position="517"/>
        <end position="527"/>
    </location>
</feature>
<protein>
    <recommendedName>
        <fullName evidence="4">CCHC-type domain-containing protein</fullName>
    </recommendedName>
</protein>
<evidence type="ECO:0000256" key="1">
    <source>
        <dbReference type="SAM" id="Coils"/>
    </source>
</evidence>
<feature type="coiled-coil region" evidence="1">
    <location>
        <begin position="994"/>
        <end position="1056"/>
    </location>
</feature>
<dbReference type="AlphaFoldDB" id="A0A699HF95"/>
<reference evidence="3" key="1">
    <citation type="journal article" date="2019" name="Sci. Rep.">
        <title>Draft genome of Tanacetum cinerariifolium, the natural source of mosquito coil.</title>
        <authorList>
            <person name="Yamashiro T."/>
            <person name="Shiraishi A."/>
            <person name="Satake H."/>
            <person name="Nakayama K."/>
        </authorList>
    </citation>
    <scope>NUCLEOTIDE SEQUENCE</scope>
</reference>
<sequence>SSEDGVNNIDSESVTNEVEMAGVNEVSLDNLENMELIDKENMPNDLLALSVSELDEEEYVDQPFSIELSDVFDSQDSDLAIDDVHFYRVISDEDLDADDVVPVDVGSPLPEEKQHATLATTNADNSVASADVSIVQEQSSFVPEKVDSLMHLSDHNNQTDVTSEAAKLRNSDRIETRQPERLPLTRKVISPNSQEKLCQAMKSTELADDRDLFREGFLLRQSYWMGLAAAFSFCGLWRKFRLLLMDSICMTSNALHNAIMEAGGKDRPPMLAPGSTETKTEMYMENYKNVPQDIRDQLNAEAEAVHIILTGIDNDIYFTIDACFNACEMWKAIERLKQGESINVQDLETNLYWEFRKFTSRDGESLESYYSRFYKMMNEHSQELKTVSYHKHYDILKQHQNKVNEIKAERLARIANPLALVAQQQPVYHPQNHPTHYTQNSSTRPQQAATKNRGKAIVNSPPPIYDQEPTMVTEDDEMSKDKEIDKLVALISLSFKKIYKPTNNNLRTSSNTSRANQDNSSRINRGTGYDNQRIVNVVGDRENIGTLVVQQSRIQCYNYKKYGHVAKECQKPKRAKDAAYHKEEMLLYKREEAGFQLNVEQADWRDDTDDEPDDQELEAHYIYHDVKYASKVEIDCAKAKGDLMSYKMELFAHQKTISIMSQEKAAQIKFYKTRKDKEIDKVIALENKVKVLDNIVYKTGQSVQTINMLNRNCKTSFAKPEFLKKAQRANPRLYDIGCYNDNLALMLASESDEVIRLEKESQSKLSDLIRPFDYENLNNLYDLFFPQREKSSAQRYFSKSNGTAKDLWDALERQMRGSEYGEQDRKAANLYEYETFKAIEGEKLLDTYLHYLLVINDLKKCGYKKDNCDVNDALGYKKKAVVVTSDSLALVAEKIKEINANMVFMAQIKKVLSESDESSSCAEETIAKVFYYTFESESEYEFETSEYYDNSTNYGLFVNNDDDQEIFHDAIESDSENFIENHIDSQKAYDKKKIDEQEILFDKMSRQLVEMNNNMLSLQEKIREKETKISELEGCVSNKDVEIEKCLERLNECENKLHKIGQTNQTIHMIMPSKYTLYNGRKGIGFENPSYFEKAKDLRPSLYDEKVISLGYTPMFLIHSDEALENEKFKRARENKIEFAYDYGNLNASYQTSSLKPYVPNVILEKIIIDLEDEVVSLLEKEKANLKIIESLKGFESSENANSETENQSENDCHVFEKECDKVENSKVISPGMFKLSVSQSVSPISMSKMSCESNNVENLDTFSSVRRPMNSGVI</sequence>
<feature type="compositionally biased region" description="Low complexity" evidence="2">
    <location>
        <begin position="502"/>
        <end position="516"/>
    </location>
</feature>
<feature type="region of interest" description="Disordered" evidence="2">
    <location>
        <begin position="502"/>
        <end position="527"/>
    </location>
</feature>
<evidence type="ECO:0000313" key="3">
    <source>
        <dbReference type="EMBL" id="GEX97623.1"/>
    </source>
</evidence>
<dbReference type="Gene3D" id="4.10.60.10">
    <property type="entry name" value="Zinc finger, CCHC-type"/>
    <property type="match status" value="1"/>
</dbReference>
<dbReference type="EMBL" id="BKCJ010142917">
    <property type="protein sequence ID" value="GEX97623.1"/>
    <property type="molecule type" value="Genomic_DNA"/>
</dbReference>
<feature type="non-terminal residue" evidence="3">
    <location>
        <position position="1"/>
    </location>
</feature>
<evidence type="ECO:0008006" key="4">
    <source>
        <dbReference type="Google" id="ProtNLM"/>
    </source>
</evidence>
<comment type="caution">
    <text evidence="3">The sequence shown here is derived from an EMBL/GenBank/DDBJ whole genome shotgun (WGS) entry which is preliminary data.</text>
</comment>
<evidence type="ECO:0000256" key="2">
    <source>
        <dbReference type="SAM" id="MobiDB-lite"/>
    </source>
</evidence>
<keyword evidence="1" id="KW-0175">Coiled coil</keyword>
<organism evidence="3">
    <name type="scientific">Tanacetum cinerariifolium</name>
    <name type="common">Dalmatian daisy</name>
    <name type="synonym">Chrysanthemum cinerariifolium</name>
    <dbReference type="NCBI Taxonomy" id="118510"/>
    <lineage>
        <taxon>Eukaryota</taxon>
        <taxon>Viridiplantae</taxon>
        <taxon>Streptophyta</taxon>
        <taxon>Embryophyta</taxon>
        <taxon>Tracheophyta</taxon>
        <taxon>Spermatophyta</taxon>
        <taxon>Magnoliopsida</taxon>
        <taxon>eudicotyledons</taxon>
        <taxon>Gunneridae</taxon>
        <taxon>Pentapetalae</taxon>
        <taxon>asterids</taxon>
        <taxon>campanulids</taxon>
        <taxon>Asterales</taxon>
        <taxon>Asteraceae</taxon>
        <taxon>Asteroideae</taxon>
        <taxon>Anthemideae</taxon>
        <taxon>Anthemidinae</taxon>
        <taxon>Tanacetum</taxon>
    </lineage>
</organism>